<gene>
    <name evidence="4" type="ORF">ACFPUY_35955</name>
</gene>
<evidence type="ECO:0000256" key="3">
    <source>
        <dbReference type="ARBA" id="ARBA00022729"/>
    </source>
</evidence>
<reference evidence="5" key="1">
    <citation type="journal article" date="2019" name="Int. J. Syst. Evol. Microbiol.">
        <title>The Global Catalogue of Microorganisms (GCM) 10K type strain sequencing project: providing services to taxonomists for standard genome sequencing and annotation.</title>
        <authorList>
            <consortium name="The Broad Institute Genomics Platform"/>
            <consortium name="The Broad Institute Genome Sequencing Center for Infectious Disease"/>
            <person name="Wu L."/>
            <person name="Ma J."/>
        </authorList>
    </citation>
    <scope>NUCLEOTIDE SEQUENCE [LARGE SCALE GENOMIC DNA]</scope>
    <source>
        <strain evidence="5">CGMCC 4.7106</strain>
    </source>
</reference>
<dbReference type="InterPro" id="IPR006311">
    <property type="entry name" value="TAT_signal"/>
</dbReference>
<sequence length="449" mass="47643">MTETSTHTLTRRGLLGLGAGAGTALLLAACGGGGGPAGPAARQSGPASAAPTAYTGPNVTLSFWNGFTGGDGPYMKKLVDQFNGEHPNIKVTMNVYQWADYYAKVPAAVTAGQGPDLGIMHVDSVATNAARQIVLPLDDLAASLQLAEADFSPPVWQAGTYKGGRYAIPLDVHPLGMFYNKTVMREAGLDPEKPPQTAGDYLAALEELKKAGVQGHWATPFPFTGTFQFTSLLYQHGGTLFNDDASTAMFGGDAGVQALTWLVDLVKKGYSPKNVGQDADVIALKNGKAAFNWNGIWTINTLNEVEGLEWGVAPLPQIGSQPAAWAGSHQFVVFKQRSQDDDKLTAAKVFINWISRHSLEWAKGGQVPARKAIRESAEFQALKEQATIGSQIDHLFFPPPVAGVADVSPLIDTAVNSAILLKKEPAAALSDAVTKADKLLEQNRKKYGG</sequence>
<evidence type="ECO:0000313" key="5">
    <source>
        <dbReference type="Proteomes" id="UP001596096"/>
    </source>
</evidence>
<accession>A0ABW1C6X2</accession>
<protein>
    <submittedName>
        <fullName evidence="4">ABC transporter substrate-binding protein</fullName>
    </submittedName>
</protein>
<evidence type="ECO:0000256" key="2">
    <source>
        <dbReference type="ARBA" id="ARBA00022448"/>
    </source>
</evidence>
<comment type="similarity">
    <text evidence="1">Belongs to the bacterial solute-binding protein 1 family.</text>
</comment>
<name>A0ABW1C6X2_9ACTN</name>
<organism evidence="4 5">
    <name type="scientific">Nonomuraea harbinensis</name>
    <dbReference type="NCBI Taxonomy" id="1286938"/>
    <lineage>
        <taxon>Bacteria</taxon>
        <taxon>Bacillati</taxon>
        <taxon>Actinomycetota</taxon>
        <taxon>Actinomycetes</taxon>
        <taxon>Streptosporangiales</taxon>
        <taxon>Streptosporangiaceae</taxon>
        <taxon>Nonomuraea</taxon>
    </lineage>
</organism>
<evidence type="ECO:0000256" key="1">
    <source>
        <dbReference type="ARBA" id="ARBA00008520"/>
    </source>
</evidence>
<dbReference type="RefSeq" id="WP_219547749.1">
    <property type="nucleotide sequence ID" value="NZ_JAHKRN010000034.1"/>
</dbReference>
<keyword evidence="3" id="KW-0732">Signal</keyword>
<dbReference type="Proteomes" id="UP001596096">
    <property type="component" value="Unassembled WGS sequence"/>
</dbReference>
<comment type="caution">
    <text evidence="4">The sequence shown here is derived from an EMBL/GenBank/DDBJ whole genome shotgun (WGS) entry which is preliminary data.</text>
</comment>
<proteinExistence type="inferred from homology"/>
<dbReference type="InterPro" id="IPR006059">
    <property type="entry name" value="SBP"/>
</dbReference>
<dbReference type="Pfam" id="PF13416">
    <property type="entry name" value="SBP_bac_8"/>
    <property type="match status" value="1"/>
</dbReference>
<dbReference type="PANTHER" id="PTHR30061:SF50">
    <property type="entry name" value="MALTOSE_MALTODEXTRIN-BINDING PERIPLASMIC PROTEIN"/>
    <property type="match status" value="1"/>
</dbReference>
<keyword evidence="5" id="KW-1185">Reference proteome</keyword>
<dbReference type="CDD" id="cd14748">
    <property type="entry name" value="PBP2_UgpB"/>
    <property type="match status" value="1"/>
</dbReference>
<evidence type="ECO:0000313" key="4">
    <source>
        <dbReference type="EMBL" id="MFC5820525.1"/>
    </source>
</evidence>
<dbReference type="PANTHER" id="PTHR30061">
    <property type="entry name" value="MALTOSE-BINDING PERIPLASMIC PROTEIN"/>
    <property type="match status" value="1"/>
</dbReference>
<dbReference type="PROSITE" id="PS51318">
    <property type="entry name" value="TAT"/>
    <property type="match status" value="1"/>
</dbReference>
<dbReference type="EMBL" id="JBHSNW010000025">
    <property type="protein sequence ID" value="MFC5820525.1"/>
    <property type="molecule type" value="Genomic_DNA"/>
</dbReference>
<keyword evidence="2" id="KW-0813">Transport</keyword>